<proteinExistence type="predicted"/>
<gene>
    <name evidence="1" type="ORF">Moror_6740</name>
</gene>
<reference evidence="1 2" key="1">
    <citation type="journal article" date="2014" name="BMC Genomics">
        <title>Genome and secretome analysis of the hemibiotrophic fungal pathogen, Moniliophthora roreri, which causes frosty pod rot disease of cacao: mechanisms of the biotrophic and necrotrophic phases.</title>
        <authorList>
            <person name="Meinhardt L.W."/>
            <person name="Costa G.G.L."/>
            <person name="Thomazella D.P.T."/>
            <person name="Teixeira P.J.P.L."/>
            <person name="Carazzolle M.F."/>
            <person name="Schuster S.C."/>
            <person name="Carlson J.E."/>
            <person name="Guiltinan M.J."/>
            <person name="Mieczkowski P."/>
            <person name="Farmer A."/>
            <person name="Ramaraj T."/>
            <person name="Crozier J."/>
            <person name="Davis R.E."/>
            <person name="Shao J."/>
            <person name="Melnick R.L."/>
            <person name="Pereira G.A.G."/>
            <person name="Bailey B.A."/>
        </authorList>
    </citation>
    <scope>NUCLEOTIDE SEQUENCE [LARGE SCALE GENOMIC DNA]</scope>
    <source>
        <strain evidence="1 2">MCA 2997</strain>
    </source>
</reference>
<dbReference type="Gene3D" id="3.80.10.10">
    <property type="entry name" value="Ribonuclease Inhibitor"/>
    <property type="match status" value="1"/>
</dbReference>
<accession>V2XC15</accession>
<dbReference type="SUPFAM" id="SSF52047">
    <property type="entry name" value="RNI-like"/>
    <property type="match status" value="1"/>
</dbReference>
<evidence type="ECO:0000313" key="2">
    <source>
        <dbReference type="Proteomes" id="UP000017559"/>
    </source>
</evidence>
<organism evidence="1 2">
    <name type="scientific">Moniliophthora roreri (strain MCA 2997)</name>
    <name type="common">Cocoa frosty pod rot fungus</name>
    <name type="synonym">Crinipellis roreri</name>
    <dbReference type="NCBI Taxonomy" id="1381753"/>
    <lineage>
        <taxon>Eukaryota</taxon>
        <taxon>Fungi</taxon>
        <taxon>Dikarya</taxon>
        <taxon>Basidiomycota</taxon>
        <taxon>Agaricomycotina</taxon>
        <taxon>Agaricomycetes</taxon>
        <taxon>Agaricomycetidae</taxon>
        <taxon>Agaricales</taxon>
        <taxon>Marasmiineae</taxon>
        <taxon>Marasmiaceae</taxon>
        <taxon>Moniliophthora</taxon>
    </lineage>
</organism>
<comment type="caution">
    <text evidence="1">The sequence shown here is derived from an EMBL/GenBank/DDBJ whole genome shotgun (WGS) entry which is preliminary data.</text>
</comment>
<dbReference type="EMBL" id="AWSO01000043">
    <property type="protein sequence ID" value="ESK96723.1"/>
    <property type="molecule type" value="Genomic_DNA"/>
</dbReference>
<keyword evidence="2" id="KW-1185">Reference proteome</keyword>
<dbReference type="InterPro" id="IPR032675">
    <property type="entry name" value="LRR_dom_sf"/>
</dbReference>
<evidence type="ECO:0000313" key="1">
    <source>
        <dbReference type="EMBL" id="ESK96723.1"/>
    </source>
</evidence>
<evidence type="ECO:0008006" key="3">
    <source>
        <dbReference type="Google" id="ProtNLM"/>
    </source>
</evidence>
<protein>
    <recommendedName>
        <fullName evidence="3">F-box domain-containing protein</fullName>
    </recommendedName>
</protein>
<sequence>MFKEKSSNFPSLQYIDVDIQRLRVHSLLRSGRDISTADATYVNQIVDSLKTRLDECLSLFAPIRKIPCEILSEIFTLAVQSSSKPGQMSWKIASVCSYWRVVSLGIPEIWAVVPLTMNLDDETEVDTWDRVEAILRRSNNCPLTLDVILKQENRVALFGSAQMFLSMLKEQAHRLRHLKIQYRCIDDTFTPGFLREILESGSSHIHNLDVDVKSMSAESFWSVLQSLSASLSPSLRVLRLLHRTRYISPHILVDSPLPFAQLTHLDVKVTSTAAVLLLDLCTNLTSAKFIVPAAVEPTYFIACFPAELIDYEVMDAMESMIQKVTLADHFLGYEALLECGLQYRAIFPYPRVRPNLQSLTLVVSTHTVGSGYMPFLSFCRILGAITCPSISSLSLVSDAHKGYFPYDPEFTEEEDSDGSLLAAINFFLLRSKASLQALDLHHIPFSDRELIELLQHTPVLTRLTIKEPPHDPLEDEIYESFRRHFMDMLTCKRRPPTPSPLASDQRADTAHLLPNLEHLTIEALKDWEDHSFELMLESRTATLRSVYLKLIGGKEHLDVKRVKRLRNSGMKVNISIGSKQKVKAKK</sequence>
<dbReference type="AlphaFoldDB" id="V2XC15"/>
<dbReference type="Proteomes" id="UP000017559">
    <property type="component" value="Unassembled WGS sequence"/>
</dbReference>
<name>V2XC15_MONRO</name>
<dbReference type="OrthoDB" id="10396518at2759"/>
<dbReference type="HOGENOM" id="CLU_018544_9_0_1"/>
<dbReference type="KEGG" id="mrr:Moror_6740"/>